<reference evidence="4" key="1">
    <citation type="submission" date="2018-05" db="EMBL/GenBank/DDBJ databases">
        <authorList>
            <person name="Lanie J.A."/>
            <person name="Ng W.-L."/>
            <person name="Kazmierczak K.M."/>
            <person name="Andrzejewski T.M."/>
            <person name="Davidsen T.M."/>
            <person name="Wayne K.J."/>
            <person name="Tettelin H."/>
            <person name="Glass J.I."/>
            <person name="Rusch D."/>
            <person name="Podicherti R."/>
            <person name="Tsui H.-C.T."/>
            <person name="Winkler M.E."/>
        </authorList>
    </citation>
    <scope>NUCLEOTIDE SEQUENCE</scope>
</reference>
<dbReference type="AlphaFoldDB" id="A0A382G7I6"/>
<protein>
    <submittedName>
        <fullName evidence="4">Uncharacterized protein</fullName>
    </submittedName>
</protein>
<dbReference type="SMART" id="SM00320">
    <property type="entry name" value="WD40"/>
    <property type="match status" value="3"/>
</dbReference>
<evidence type="ECO:0000256" key="3">
    <source>
        <dbReference type="SAM" id="MobiDB-lite"/>
    </source>
</evidence>
<dbReference type="PROSITE" id="PS50082">
    <property type="entry name" value="WD_REPEATS_2"/>
    <property type="match status" value="2"/>
</dbReference>
<dbReference type="PROSITE" id="PS00678">
    <property type="entry name" value="WD_REPEATS_1"/>
    <property type="match status" value="1"/>
</dbReference>
<dbReference type="PROSITE" id="PS50294">
    <property type="entry name" value="WD_REPEATS_REGION"/>
    <property type="match status" value="2"/>
</dbReference>
<dbReference type="GO" id="GO:0017070">
    <property type="term" value="F:U6 snRNA binding"/>
    <property type="evidence" value="ECO:0007669"/>
    <property type="project" value="TreeGrafter"/>
</dbReference>
<dbReference type="InterPro" id="IPR015943">
    <property type="entry name" value="WD40/YVTN_repeat-like_dom_sf"/>
</dbReference>
<feature type="compositionally biased region" description="Polar residues" evidence="3">
    <location>
        <begin position="157"/>
        <end position="170"/>
    </location>
</feature>
<dbReference type="GO" id="GO:0000398">
    <property type="term" value="P:mRNA splicing, via spliceosome"/>
    <property type="evidence" value="ECO:0007669"/>
    <property type="project" value="TreeGrafter"/>
</dbReference>
<dbReference type="Gene3D" id="2.130.10.10">
    <property type="entry name" value="YVTN repeat-like/Quinoprotein amine dehydrogenase"/>
    <property type="match status" value="1"/>
</dbReference>
<dbReference type="Pfam" id="PF00400">
    <property type="entry name" value="WD40"/>
    <property type="match status" value="2"/>
</dbReference>
<name>A0A382G7I6_9ZZZZ</name>
<dbReference type="InterPro" id="IPR036322">
    <property type="entry name" value="WD40_repeat_dom_sf"/>
</dbReference>
<dbReference type="InterPro" id="IPR001680">
    <property type="entry name" value="WD40_rpt"/>
</dbReference>
<dbReference type="SUPFAM" id="SSF50978">
    <property type="entry name" value="WD40 repeat-like"/>
    <property type="match status" value="1"/>
</dbReference>
<dbReference type="GO" id="GO:0046540">
    <property type="term" value="C:U4/U6 x U5 tri-snRNP complex"/>
    <property type="evidence" value="ECO:0007669"/>
    <property type="project" value="TreeGrafter"/>
</dbReference>
<dbReference type="EMBL" id="UINC01054014">
    <property type="protein sequence ID" value="SVB71226.1"/>
    <property type="molecule type" value="Genomic_DNA"/>
</dbReference>
<keyword evidence="2" id="KW-0677">Repeat</keyword>
<evidence type="ECO:0000313" key="4">
    <source>
        <dbReference type="EMBL" id="SVB71226.1"/>
    </source>
</evidence>
<evidence type="ECO:0000256" key="1">
    <source>
        <dbReference type="ARBA" id="ARBA00022574"/>
    </source>
</evidence>
<gene>
    <name evidence="4" type="ORF">METZ01_LOCUS224080</name>
</gene>
<evidence type="ECO:0000256" key="2">
    <source>
        <dbReference type="ARBA" id="ARBA00022737"/>
    </source>
</evidence>
<keyword evidence="1" id="KW-0853">WD repeat</keyword>
<proteinExistence type="predicted"/>
<accession>A0A382G7I6</accession>
<dbReference type="GO" id="GO:0030621">
    <property type="term" value="F:U4 snRNA binding"/>
    <property type="evidence" value="ECO:0007669"/>
    <property type="project" value="TreeGrafter"/>
</dbReference>
<dbReference type="PANTHER" id="PTHR19846">
    <property type="entry name" value="WD40 REPEAT PROTEIN"/>
    <property type="match status" value="1"/>
</dbReference>
<dbReference type="InterPro" id="IPR019775">
    <property type="entry name" value="WD40_repeat_CS"/>
</dbReference>
<feature type="region of interest" description="Disordered" evidence="3">
    <location>
        <begin position="148"/>
        <end position="178"/>
    </location>
</feature>
<dbReference type="PANTHER" id="PTHR19846:SF0">
    <property type="entry name" value="PRE-MRNA PROCESSING FACTOR 4"/>
    <property type="match status" value="1"/>
</dbReference>
<feature type="non-terminal residue" evidence="4">
    <location>
        <position position="1"/>
    </location>
</feature>
<organism evidence="4">
    <name type="scientific">marine metagenome</name>
    <dbReference type="NCBI Taxonomy" id="408172"/>
    <lineage>
        <taxon>unclassified sequences</taxon>
        <taxon>metagenomes</taxon>
        <taxon>ecological metagenomes</taxon>
    </lineage>
</organism>
<sequence length="475" mass="53672">NYPEGERLLSFKGHRKAVVAIAFNPKAPMLATASQDMSILLWDLSEPLSLRQPKRLEGHNYIVSGLDFTIDGKALLSVSRDKTARLWESASGKMLRIIHGENRALLSASMNFDNTLIAVSNLGPEIKILSYPDDLPKLISVELLDNSTGMESEETETISAGVTEASNENETSVDEGDLTEAEKKPLTREQLQVYMTEPKKAKSKRHEGLQQKLNLMLKEQDSCDVKDHMKKLAMMVLDLKPNDLAAYHALIKAGALMGDFNLVNLAAQVSSMATLDTKLYDYQKENDITGLMASWREEVFNPVYHRGGANARLRIKDCEGNEKTLNIPDSALYVRLPQEFLEKLTTVPKIVEFRDFSDISNEEFRNRIYHETERVISGTTPYPTSRLPLQKTDQVPNHETGLLMLDLKAAKVWKDRGRSEFQLRQGKKTWQTFITDGDGMAVMQLPIGKYYIRVGAFLEKTFFLGKDKELKLNIR</sequence>